<evidence type="ECO:0000256" key="1">
    <source>
        <dbReference type="SAM" id="Phobius"/>
    </source>
</evidence>
<reference evidence="2 3" key="1">
    <citation type="submission" date="2016-10" db="EMBL/GenBank/DDBJ databases">
        <authorList>
            <person name="de Groot N.N."/>
        </authorList>
    </citation>
    <scope>NUCLEOTIDE SEQUENCE [LARGE SCALE GENOMIC DNA]</scope>
    <source>
        <strain evidence="2 3">DSM 16981</strain>
    </source>
</reference>
<keyword evidence="3" id="KW-1185">Reference proteome</keyword>
<proteinExistence type="predicted"/>
<protein>
    <submittedName>
        <fullName evidence="2">Uncharacterized protein</fullName>
    </submittedName>
</protein>
<accession>A0A1G9PUW9</accession>
<evidence type="ECO:0000313" key="2">
    <source>
        <dbReference type="EMBL" id="SDM02549.1"/>
    </source>
</evidence>
<gene>
    <name evidence="2" type="ORF">SAMN05660299_00008</name>
</gene>
<name>A0A1G9PUW9_9FIRM</name>
<evidence type="ECO:0000313" key="3">
    <source>
        <dbReference type="Proteomes" id="UP000199309"/>
    </source>
</evidence>
<sequence>MSVNILKNAVFVNPIKNPDKIQYEVILTPSADTIRISFYGKNPHTLELFRDTYMNKAVHALSTYFFDVAGAEKSHQLAIINIDHIDSMEIKKINTINIWASLLLAIVSTLSFLFVHIIVWSNTNE</sequence>
<keyword evidence="1" id="KW-1133">Transmembrane helix</keyword>
<feature type="transmembrane region" description="Helical" evidence="1">
    <location>
        <begin position="98"/>
        <end position="119"/>
    </location>
</feature>
<dbReference type="Proteomes" id="UP000199309">
    <property type="component" value="Unassembled WGS sequence"/>
</dbReference>
<dbReference type="EMBL" id="FNHQ01000001">
    <property type="protein sequence ID" value="SDM02549.1"/>
    <property type="molecule type" value="Genomic_DNA"/>
</dbReference>
<dbReference type="AlphaFoldDB" id="A0A1G9PUW9"/>
<keyword evidence="1" id="KW-0812">Transmembrane</keyword>
<keyword evidence="1" id="KW-0472">Membrane</keyword>
<organism evidence="2 3">
    <name type="scientific">Megasphaera paucivorans</name>
    <dbReference type="NCBI Taxonomy" id="349095"/>
    <lineage>
        <taxon>Bacteria</taxon>
        <taxon>Bacillati</taxon>
        <taxon>Bacillota</taxon>
        <taxon>Negativicutes</taxon>
        <taxon>Veillonellales</taxon>
        <taxon>Veillonellaceae</taxon>
        <taxon>Megasphaera</taxon>
    </lineage>
</organism>